<protein>
    <submittedName>
        <fullName evidence="1">Uncharacterized protein</fullName>
    </submittedName>
</protein>
<dbReference type="EMBL" id="JAUIZM010000003">
    <property type="protein sequence ID" value="KAK1393114.1"/>
    <property type="molecule type" value="Genomic_DNA"/>
</dbReference>
<proteinExistence type="predicted"/>
<comment type="caution">
    <text evidence="1">The sequence shown here is derived from an EMBL/GenBank/DDBJ whole genome shotgun (WGS) entry which is preliminary data.</text>
</comment>
<accession>A0AAD8IVY0</accession>
<dbReference type="PROSITE" id="PS00639">
    <property type="entry name" value="THIOL_PROTEASE_HIS"/>
    <property type="match status" value="1"/>
</dbReference>
<dbReference type="InterPro" id="IPR025660">
    <property type="entry name" value="Pept_his_AS"/>
</dbReference>
<evidence type="ECO:0000313" key="1">
    <source>
        <dbReference type="EMBL" id="KAK1393114.1"/>
    </source>
</evidence>
<organism evidence="1 2">
    <name type="scientific">Heracleum sosnowskyi</name>
    <dbReference type="NCBI Taxonomy" id="360622"/>
    <lineage>
        <taxon>Eukaryota</taxon>
        <taxon>Viridiplantae</taxon>
        <taxon>Streptophyta</taxon>
        <taxon>Embryophyta</taxon>
        <taxon>Tracheophyta</taxon>
        <taxon>Spermatophyta</taxon>
        <taxon>Magnoliopsida</taxon>
        <taxon>eudicotyledons</taxon>
        <taxon>Gunneridae</taxon>
        <taxon>Pentapetalae</taxon>
        <taxon>asterids</taxon>
        <taxon>campanulids</taxon>
        <taxon>Apiales</taxon>
        <taxon>Apiaceae</taxon>
        <taxon>Apioideae</taxon>
        <taxon>apioid superclade</taxon>
        <taxon>Tordylieae</taxon>
        <taxon>Tordyliinae</taxon>
        <taxon>Heracleum</taxon>
    </lineage>
</organism>
<reference evidence="1" key="2">
    <citation type="submission" date="2023-05" db="EMBL/GenBank/DDBJ databases">
        <authorList>
            <person name="Schelkunov M.I."/>
        </authorList>
    </citation>
    <scope>NUCLEOTIDE SEQUENCE</scope>
    <source>
        <strain evidence="1">Hsosn_3</strain>
        <tissue evidence="1">Leaf</tissue>
    </source>
</reference>
<keyword evidence="2" id="KW-1185">Reference proteome</keyword>
<evidence type="ECO:0000313" key="2">
    <source>
        <dbReference type="Proteomes" id="UP001237642"/>
    </source>
</evidence>
<gene>
    <name evidence="1" type="ORF">POM88_012170</name>
</gene>
<dbReference type="AlphaFoldDB" id="A0AAD8IVY0"/>
<dbReference type="Proteomes" id="UP001237642">
    <property type="component" value="Unassembled WGS sequence"/>
</dbReference>
<name>A0AAD8IVY0_9APIA</name>
<sequence length="207" mass="23853">MGAVLEMQTWMKLKREGRGQERKKIDIENMFNRYRNGGRKEIYLSKVVIVMYDDGMKQLRHAVVVVGFGIDRNLNPFWEYLESIGPGRSTFKKDEGWVQSGDNHGIRQGLSATRLEEISKCKSAVFTSGGLQQMNNVIENSQRNKNENCRKRIERYIVLSRCKLPEEPIYKDAGSGGLLLSTTDLEKQQENEDSFDTFSTTFLRPLF</sequence>
<reference evidence="1" key="1">
    <citation type="submission" date="2023-02" db="EMBL/GenBank/DDBJ databases">
        <title>Genome of toxic invasive species Heracleum sosnowskyi carries increased number of genes despite the absence of recent whole-genome duplications.</title>
        <authorList>
            <person name="Schelkunov M."/>
            <person name="Shtratnikova V."/>
            <person name="Makarenko M."/>
            <person name="Klepikova A."/>
            <person name="Omelchenko D."/>
            <person name="Novikova G."/>
            <person name="Obukhova E."/>
            <person name="Bogdanov V."/>
            <person name="Penin A."/>
            <person name="Logacheva M."/>
        </authorList>
    </citation>
    <scope>NUCLEOTIDE SEQUENCE</scope>
    <source>
        <strain evidence="1">Hsosn_3</strain>
        <tissue evidence="1">Leaf</tissue>
    </source>
</reference>